<proteinExistence type="predicted"/>
<reference evidence="1" key="1">
    <citation type="journal article" date="2023" name="Plant J.">
        <title>Genome sequences and population genomics provide insights into the demographic history, inbreeding, and mutation load of two 'living fossil' tree species of Dipteronia.</title>
        <authorList>
            <person name="Feng Y."/>
            <person name="Comes H.P."/>
            <person name="Chen J."/>
            <person name="Zhu S."/>
            <person name="Lu R."/>
            <person name="Zhang X."/>
            <person name="Li P."/>
            <person name="Qiu J."/>
            <person name="Olsen K.M."/>
            <person name="Qiu Y."/>
        </authorList>
    </citation>
    <scope>NUCLEOTIDE SEQUENCE</scope>
    <source>
        <strain evidence="1">NBL</strain>
    </source>
</reference>
<name>A0AAE0DXY2_9ROSI</name>
<gene>
    <name evidence="1" type="ORF">Dsin_024994</name>
</gene>
<dbReference type="AlphaFoldDB" id="A0AAE0DXY2"/>
<sequence length="279" mass="31924">MHGRRSLQGELLPLNDNIDRIGQRTMADDGNRNIQQVPDPPAVPIKTMKDYSRPIVDNHPLCIALDAEAMNYELKSFHYNLLPTFHGIPNEDVLKFIREFYVAIQAFPNNMVTENQLRIRCIPHALKEKAKTWLLTLPLASLITWDEVHGYQIHQLYQWFYDGLNDVSTILVNNACGVSMTDKTPEELYSIFEKLANNSQQKSSRRIKGIYKVDANTENSMQMSQMKKSIELLVNQVGQLRETRYMGCEQPGYDADFQRGGLGPSNLEEAQAMNNYNQG</sequence>
<dbReference type="EMBL" id="JANJYJ010000008">
    <property type="protein sequence ID" value="KAK3193684.1"/>
    <property type="molecule type" value="Genomic_DNA"/>
</dbReference>
<comment type="caution">
    <text evidence="1">The sequence shown here is derived from an EMBL/GenBank/DDBJ whole genome shotgun (WGS) entry which is preliminary data.</text>
</comment>
<dbReference type="Proteomes" id="UP001281410">
    <property type="component" value="Unassembled WGS sequence"/>
</dbReference>
<evidence type="ECO:0008006" key="3">
    <source>
        <dbReference type="Google" id="ProtNLM"/>
    </source>
</evidence>
<dbReference type="PANTHER" id="PTHR33223">
    <property type="entry name" value="CCHC-TYPE DOMAIN-CONTAINING PROTEIN"/>
    <property type="match status" value="1"/>
</dbReference>
<keyword evidence="2" id="KW-1185">Reference proteome</keyword>
<evidence type="ECO:0000313" key="2">
    <source>
        <dbReference type="Proteomes" id="UP001281410"/>
    </source>
</evidence>
<evidence type="ECO:0000313" key="1">
    <source>
        <dbReference type="EMBL" id="KAK3193684.1"/>
    </source>
</evidence>
<protein>
    <recommendedName>
        <fullName evidence="3">Retrotransposon gag domain-containing protein</fullName>
    </recommendedName>
</protein>
<accession>A0AAE0DXY2</accession>
<dbReference type="PANTHER" id="PTHR33223:SF6">
    <property type="entry name" value="CCHC-TYPE DOMAIN-CONTAINING PROTEIN"/>
    <property type="match status" value="1"/>
</dbReference>
<organism evidence="1 2">
    <name type="scientific">Dipteronia sinensis</name>
    <dbReference type="NCBI Taxonomy" id="43782"/>
    <lineage>
        <taxon>Eukaryota</taxon>
        <taxon>Viridiplantae</taxon>
        <taxon>Streptophyta</taxon>
        <taxon>Embryophyta</taxon>
        <taxon>Tracheophyta</taxon>
        <taxon>Spermatophyta</taxon>
        <taxon>Magnoliopsida</taxon>
        <taxon>eudicotyledons</taxon>
        <taxon>Gunneridae</taxon>
        <taxon>Pentapetalae</taxon>
        <taxon>rosids</taxon>
        <taxon>malvids</taxon>
        <taxon>Sapindales</taxon>
        <taxon>Sapindaceae</taxon>
        <taxon>Hippocastanoideae</taxon>
        <taxon>Acereae</taxon>
        <taxon>Dipteronia</taxon>
    </lineage>
</organism>